<feature type="region of interest" description="Disordered" evidence="1">
    <location>
        <begin position="1"/>
        <end position="50"/>
    </location>
</feature>
<feature type="domain" description="ESF1 RRM" evidence="2">
    <location>
        <begin position="117"/>
        <end position="265"/>
    </location>
</feature>
<dbReference type="Pfam" id="PF25121">
    <property type="entry name" value="RRM_ESF1"/>
    <property type="match status" value="1"/>
</dbReference>
<evidence type="ECO:0000313" key="3">
    <source>
        <dbReference type="EMBL" id="KAL3319743.1"/>
    </source>
</evidence>
<evidence type="ECO:0000256" key="1">
    <source>
        <dbReference type="SAM" id="MobiDB-lite"/>
    </source>
</evidence>
<evidence type="ECO:0000259" key="2">
    <source>
        <dbReference type="Pfam" id="PF25121"/>
    </source>
</evidence>
<dbReference type="PANTHER" id="PTHR12202:SF0">
    <property type="entry name" value="ESF1 HOMOLOG"/>
    <property type="match status" value="1"/>
</dbReference>
<dbReference type="PANTHER" id="PTHR12202">
    <property type="entry name" value="ESF1 HOMOLOG"/>
    <property type="match status" value="1"/>
</dbReference>
<reference evidence="3 4" key="1">
    <citation type="submission" date="2024-11" db="EMBL/GenBank/DDBJ databases">
        <title>Adaptive evolution of stress response genes in parasites aligns with host niche diversity.</title>
        <authorList>
            <person name="Hahn C."/>
            <person name="Resl P."/>
        </authorList>
    </citation>
    <scope>NUCLEOTIDE SEQUENCE [LARGE SCALE GENOMIC DNA]</scope>
    <source>
        <strain evidence="3">EGGRZ-B1_66</strain>
        <tissue evidence="3">Body</tissue>
    </source>
</reference>
<proteinExistence type="predicted"/>
<accession>A0ABD2QJL2</accession>
<protein>
    <submittedName>
        <fullName evidence="3">Pre-rRNA-processing protein esf1</fullName>
    </submittedName>
</protein>
<gene>
    <name evidence="3" type="primary">ESF1</name>
    <name evidence="3" type="ORF">Ciccas_001580</name>
</gene>
<dbReference type="Proteomes" id="UP001626550">
    <property type="component" value="Unassembled WGS sequence"/>
</dbReference>
<evidence type="ECO:0000313" key="4">
    <source>
        <dbReference type="Proteomes" id="UP001626550"/>
    </source>
</evidence>
<dbReference type="InterPro" id="IPR056750">
    <property type="entry name" value="RRM_ESF1"/>
</dbReference>
<sequence>MSDKLLNDACNDPKLARKRKKESKKQLRTVSELFGTTSAEKNHVDKRGRPWVANPRKFAFEQLKDESVSDEQDLDQDSSQSDASSSDSIAPEVQLKDLEKANFLSLVEDAPITEESTSRLALLHFDWDNGTAEDIFVLLESFLPPNKHIKCVTIYPSQYGIERMREEENSGPRELKCSDSEASADEVCDPEDKKAWHNVSAKMRSRLREYQLQRLKYFYAIIELDSRETAQEIYAKCDGLEYQTSGICLDLRFVDEKETFQVDPQYSHLVSECKEVIKAKYEPRKFQNKALCSTRVVLDWDKTSDVRTDWLRSQFKAGTDPKATLTENTDQLCKYIALSSSGSSTAASSDVDDPDPAPTVPRIRKHRPPKVPVDRVRALLLGKTTEDKVDQETSSDEEVVEEVNDMKAKETDEESYDLGSDQEDHKKLKTKLDSDEDEDLDFGKMEERNSDNEFSDDADSEDSGDEEEPVSETKKRLSRRAKMKANMKSKKSKLAKKSEKVHRLWHNEREEFINDSRFDEFISNPAFKISQTNPHYDQTKDFLDFIRHRQSEIPK</sequence>
<dbReference type="AlphaFoldDB" id="A0ABD2QJL2"/>
<dbReference type="EMBL" id="JBJKFK010000106">
    <property type="protein sequence ID" value="KAL3319743.1"/>
    <property type="molecule type" value="Genomic_DNA"/>
</dbReference>
<feature type="compositionally biased region" description="Low complexity" evidence="1">
    <location>
        <begin position="77"/>
        <end position="88"/>
    </location>
</feature>
<organism evidence="3 4">
    <name type="scientific">Cichlidogyrus casuarinus</name>
    <dbReference type="NCBI Taxonomy" id="1844966"/>
    <lineage>
        <taxon>Eukaryota</taxon>
        <taxon>Metazoa</taxon>
        <taxon>Spiralia</taxon>
        <taxon>Lophotrochozoa</taxon>
        <taxon>Platyhelminthes</taxon>
        <taxon>Monogenea</taxon>
        <taxon>Monopisthocotylea</taxon>
        <taxon>Dactylogyridea</taxon>
        <taxon>Ancyrocephalidae</taxon>
        <taxon>Cichlidogyrus</taxon>
    </lineage>
</organism>
<feature type="compositionally biased region" description="Basic residues" evidence="1">
    <location>
        <begin position="476"/>
        <end position="495"/>
    </location>
</feature>
<feature type="region of interest" description="Disordered" evidence="1">
    <location>
        <begin position="343"/>
        <end position="501"/>
    </location>
</feature>
<keyword evidence="4" id="KW-1185">Reference proteome</keyword>
<comment type="caution">
    <text evidence="3">The sequence shown here is derived from an EMBL/GenBank/DDBJ whole genome shotgun (WGS) entry which is preliminary data.</text>
</comment>
<dbReference type="InterPro" id="IPR039754">
    <property type="entry name" value="Esf1"/>
</dbReference>
<feature type="compositionally biased region" description="Acidic residues" evidence="1">
    <location>
        <begin position="453"/>
        <end position="470"/>
    </location>
</feature>
<feature type="region of interest" description="Disordered" evidence="1">
    <location>
        <begin position="64"/>
        <end position="92"/>
    </location>
</feature>
<feature type="compositionally biased region" description="Basic residues" evidence="1">
    <location>
        <begin position="16"/>
        <end position="27"/>
    </location>
</feature>
<name>A0ABD2QJL2_9PLAT</name>
<feature type="compositionally biased region" description="Basic and acidic residues" evidence="1">
    <location>
        <begin position="441"/>
        <end position="451"/>
    </location>
</feature>
<feature type="compositionally biased region" description="Basic and acidic residues" evidence="1">
    <location>
        <begin position="422"/>
        <end position="433"/>
    </location>
</feature>
<feature type="compositionally biased region" description="Acidic residues" evidence="1">
    <location>
        <begin position="393"/>
        <end position="403"/>
    </location>
</feature>